<name>A0A328A5L7_9STAP</name>
<dbReference type="PANTHER" id="PTHR23024">
    <property type="entry name" value="ARYLACETAMIDE DEACETYLASE"/>
    <property type="match status" value="1"/>
</dbReference>
<evidence type="ECO:0000313" key="2">
    <source>
        <dbReference type="EMBL" id="RAK49801.1"/>
    </source>
</evidence>
<dbReference type="PANTHER" id="PTHR23024:SF24">
    <property type="entry name" value="ALPHA_BETA HYDROLASE FOLD-3 DOMAIN-CONTAINING PROTEIN"/>
    <property type="match status" value="1"/>
</dbReference>
<dbReference type="AlphaFoldDB" id="A0A328A5L7"/>
<proteinExistence type="predicted"/>
<organism evidence="2 3">
    <name type="scientific">Macrococcoides bohemicum</name>
    <dbReference type="NCBI Taxonomy" id="1903056"/>
    <lineage>
        <taxon>Bacteria</taxon>
        <taxon>Bacillati</taxon>
        <taxon>Bacillota</taxon>
        <taxon>Bacilli</taxon>
        <taxon>Bacillales</taxon>
        <taxon>Staphylococcaceae</taxon>
        <taxon>Macrococcoides</taxon>
    </lineage>
</organism>
<dbReference type="InterPro" id="IPR029058">
    <property type="entry name" value="AB_hydrolase_fold"/>
</dbReference>
<comment type="caution">
    <text evidence="2">The sequence shown here is derived from an EMBL/GenBank/DDBJ whole genome shotgun (WGS) entry which is preliminary data.</text>
</comment>
<evidence type="ECO:0000259" key="1">
    <source>
        <dbReference type="Pfam" id="PF20434"/>
    </source>
</evidence>
<feature type="domain" description="BD-FAE-like" evidence="1">
    <location>
        <begin position="71"/>
        <end position="266"/>
    </location>
</feature>
<dbReference type="Proteomes" id="UP000249579">
    <property type="component" value="Unassembled WGS sequence"/>
</dbReference>
<gene>
    <name evidence="2" type="ORF">BHX94_05135</name>
</gene>
<dbReference type="SUPFAM" id="SSF53474">
    <property type="entry name" value="alpha/beta-Hydrolases"/>
    <property type="match status" value="1"/>
</dbReference>
<reference evidence="2 3" key="1">
    <citation type="journal article" date="2018" name="Front. Microbiol.">
        <title>Description and Comparative Genomics of Macrococcus caseolyticus subsp. hominis subsp. nov., Macrococcus goetzii sp. nov., Macrococcus epidermidis sp. nov., and Macrococcus bohemicus sp. nov., Novel Macrococci From Human Clinical Material With Virulence Potential and Suspected Uptake of Foreign DNA by Natural Transformation.</title>
        <authorList>
            <person name="Maslanova I."/>
            <person name="Wertheimer Z."/>
            <person name="Sedlacek I."/>
            <person name="Svec P."/>
            <person name="Indrakova A."/>
            <person name="Kovarovic V."/>
            <person name="Schumann P."/>
            <person name="Sproer C."/>
            <person name="Kralova S."/>
            <person name="Sedo O."/>
            <person name="Kristofova L."/>
            <person name="Vrbovska V."/>
            <person name="Fuzik T."/>
            <person name="Petras P."/>
            <person name="Zdrahal Z."/>
            <person name="Ruzickova V."/>
            <person name="Doskar J."/>
            <person name="Pantucek R."/>
        </authorList>
    </citation>
    <scope>NUCLEOTIDE SEQUENCE [LARGE SCALE GENOMIC DNA]</scope>
    <source>
        <strain evidence="2 3">03/115</strain>
    </source>
</reference>
<sequence length="328" mass="38323">MICCLLKRKLLRTRRYQKINNGVTRVTIQSMLFNTFIKTMDQYKDIFNEKPDGVRAIKDITYTNRKKNATLNIYYPYYRKERYPIIVNIHGGGYVYSTKETYEAYCMTLASHGFAVVSYDYDLAPKLKYPTPIVQLNECMHWLHKNHGQYSLNINQLFMIGDSAGAQIMAQYVTILNNPRYHQFFQIELPIINVLGIAINCGFFNAIDIAIAKKKSFTRFMVRGLMQDYVGKDFHKKQNEINCEPFIDKNFPPTFVASSVNDLLVGKAPEILLYLRRSGIKTIYREYGRGDFFAQHNFQMDIRRSNAKQCTIDEINFFKNIIDEQSTL</sequence>
<protein>
    <recommendedName>
        <fullName evidence="1">BD-FAE-like domain-containing protein</fullName>
    </recommendedName>
</protein>
<evidence type="ECO:0000313" key="3">
    <source>
        <dbReference type="Proteomes" id="UP000249579"/>
    </source>
</evidence>
<dbReference type="InterPro" id="IPR050466">
    <property type="entry name" value="Carboxylest/Gibb_receptor"/>
</dbReference>
<accession>A0A328A5L7</accession>
<dbReference type="Gene3D" id="3.40.50.1820">
    <property type="entry name" value="alpha/beta hydrolase"/>
    <property type="match status" value="1"/>
</dbReference>
<dbReference type="OrthoDB" id="9815425at2"/>
<dbReference type="EMBL" id="PZJG01000002">
    <property type="protein sequence ID" value="RAK49801.1"/>
    <property type="molecule type" value="Genomic_DNA"/>
</dbReference>
<dbReference type="InterPro" id="IPR049492">
    <property type="entry name" value="BD-FAE-like_dom"/>
</dbReference>
<dbReference type="Pfam" id="PF20434">
    <property type="entry name" value="BD-FAE"/>
    <property type="match status" value="1"/>
</dbReference>